<dbReference type="Pfam" id="PF00168">
    <property type="entry name" value="C2"/>
    <property type="match status" value="1"/>
</dbReference>
<dbReference type="SMART" id="SM00239">
    <property type="entry name" value="C2"/>
    <property type="match status" value="1"/>
</dbReference>
<proteinExistence type="predicted"/>
<protein>
    <recommendedName>
        <fullName evidence="3">C2 domain-containing protein</fullName>
    </recommendedName>
</protein>
<keyword evidence="5" id="KW-1185">Reference proteome</keyword>
<dbReference type="HOGENOM" id="CLU_600602_0_0_1"/>
<accession>A0CNT9</accession>
<dbReference type="PANTHER" id="PTHR47052:SF3">
    <property type="entry name" value="INGRESSION PROTEIN 1"/>
    <property type="match status" value="1"/>
</dbReference>
<evidence type="ECO:0000256" key="1">
    <source>
        <dbReference type="SAM" id="Coils"/>
    </source>
</evidence>
<dbReference type="CDD" id="cd00030">
    <property type="entry name" value="C2"/>
    <property type="match status" value="1"/>
</dbReference>
<dbReference type="RefSeq" id="XP_001439853.1">
    <property type="nucleotide sequence ID" value="XM_001439816.1"/>
</dbReference>
<dbReference type="InterPro" id="IPR000008">
    <property type="entry name" value="C2_dom"/>
</dbReference>
<dbReference type="Proteomes" id="UP000000600">
    <property type="component" value="Unassembled WGS sequence"/>
</dbReference>
<dbReference type="PANTHER" id="PTHR47052">
    <property type="entry name" value="CONSERVED SERINE PROLINE-RICH PROTEIN (AFU_ORTHOLOGUE AFUA_2G01790)"/>
    <property type="match status" value="1"/>
</dbReference>
<dbReference type="EMBL" id="CT868119">
    <property type="protein sequence ID" value="CAK72456.1"/>
    <property type="molecule type" value="Genomic_DNA"/>
</dbReference>
<keyword evidence="1" id="KW-0175">Coiled coil</keyword>
<dbReference type="SUPFAM" id="SSF49562">
    <property type="entry name" value="C2 domain (Calcium/lipid-binding domain, CaLB)"/>
    <property type="match status" value="1"/>
</dbReference>
<keyword evidence="2" id="KW-1133">Transmembrane helix</keyword>
<name>A0CNT9_PARTE</name>
<dbReference type="InterPro" id="IPR035892">
    <property type="entry name" value="C2_domain_sf"/>
</dbReference>
<evidence type="ECO:0000313" key="4">
    <source>
        <dbReference type="EMBL" id="CAK72456.1"/>
    </source>
</evidence>
<evidence type="ECO:0000256" key="2">
    <source>
        <dbReference type="SAM" id="Phobius"/>
    </source>
</evidence>
<feature type="transmembrane region" description="Helical" evidence="2">
    <location>
        <begin position="324"/>
        <end position="343"/>
    </location>
</feature>
<dbReference type="OMA" id="QDSLEEW"/>
<keyword evidence="2" id="KW-0812">Transmembrane</keyword>
<feature type="transmembrane region" description="Helical" evidence="2">
    <location>
        <begin position="422"/>
        <end position="446"/>
    </location>
</feature>
<gene>
    <name evidence="4" type="ORF">GSPATT00008898001</name>
</gene>
<reference evidence="4 5" key="1">
    <citation type="journal article" date="2006" name="Nature">
        <title>Global trends of whole-genome duplications revealed by the ciliate Paramecium tetraurelia.</title>
        <authorList>
            <consortium name="Genoscope"/>
            <person name="Aury J.-M."/>
            <person name="Jaillon O."/>
            <person name="Duret L."/>
            <person name="Noel B."/>
            <person name="Jubin C."/>
            <person name="Porcel B.M."/>
            <person name="Segurens B."/>
            <person name="Daubin V."/>
            <person name="Anthouard V."/>
            <person name="Aiach N."/>
            <person name="Arnaiz O."/>
            <person name="Billaut A."/>
            <person name="Beisson J."/>
            <person name="Blanc I."/>
            <person name="Bouhouche K."/>
            <person name="Camara F."/>
            <person name="Duharcourt S."/>
            <person name="Guigo R."/>
            <person name="Gogendeau D."/>
            <person name="Katinka M."/>
            <person name="Keller A.-M."/>
            <person name="Kissmehl R."/>
            <person name="Klotz C."/>
            <person name="Koll F."/>
            <person name="Le Moue A."/>
            <person name="Lepere C."/>
            <person name="Malinsky S."/>
            <person name="Nowacki M."/>
            <person name="Nowak J.K."/>
            <person name="Plattner H."/>
            <person name="Poulain J."/>
            <person name="Ruiz F."/>
            <person name="Serrano V."/>
            <person name="Zagulski M."/>
            <person name="Dessen P."/>
            <person name="Betermier M."/>
            <person name="Weissenbach J."/>
            <person name="Scarpelli C."/>
            <person name="Schachter V."/>
            <person name="Sperling L."/>
            <person name="Meyer E."/>
            <person name="Cohen J."/>
            <person name="Wincker P."/>
        </authorList>
    </citation>
    <scope>NUCLEOTIDE SEQUENCE [LARGE SCALE GENOMIC DNA]</scope>
    <source>
        <strain evidence="4 5">Stock d4-2</strain>
    </source>
</reference>
<evidence type="ECO:0000259" key="3">
    <source>
        <dbReference type="SMART" id="SM00239"/>
    </source>
</evidence>
<dbReference type="InParanoid" id="A0CNT9"/>
<feature type="domain" description="C2" evidence="3">
    <location>
        <begin position="119"/>
        <end position="205"/>
    </location>
</feature>
<dbReference type="Gene3D" id="2.60.40.150">
    <property type="entry name" value="C2 domain"/>
    <property type="match status" value="1"/>
</dbReference>
<evidence type="ECO:0000313" key="5">
    <source>
        <dbReference type="Proteomes" id="UP000000600"/>
    </source>
</evidence>
<dbReference type="InterPro" id="IPR052981">
    <property type="entry name" value="Ingression_C2_domain"/>
</dbReference>
<sequence length="456" mass="53947">MNQIQTDVMHQIFQQADFQSDQQYTRQDFLEYLNSLINDQFPFELIESVEQDYSTQINLLTVDEFVNLILQEFNTQLQIKQDAINQIETYKNEYKQLLEELKIAKKEENLNEQIDIDSTLFITVCSAECLKQSQYYVTITLFNEEKNTQLSQITNHPMWQEEFKIHVSSPYGQIILELFNSSSILIGQLKLPLYQFKDQQSSNQDYMLEDEHGVLINTKLKLNLTIWWIHSRVALLEDQISFIDEYKKEIKQQQDIIKKSNHFIDSCLSAFDKSRIAKLHQHPYEVNQEPDFYDESEWTIKFQNKMYQIAKQFKNEHQDSLEEWQQIVLLLNGFVIIFTLVLISMSRPCFQQMTTSLLIGMLIITYDSDHIKTSKILPQVSLILLIQCIFDVFWLIVNYKVWWSSTLIFEQQLFGSNIMNYISFYCTMLILPINLVLSACSFNLSLKYLGLNNVEL</sequence>
<feature type="coiled-coil region" evidence="1">
    <location>
        <begin position="80"/>
        <end position="111"/>
    </location>
</feature>
<dbReference type="AlphaFoldDB" id="A0CNT9"/>
<dbReference type="GeneID" id="5025638"/>
<dbReference type="KEGG" id="ptm:GSPATT00008898001"/>
<keyword evidence="2" id="KW-0472">Membrane</keyword>
<organism evidence="4 5">
    <name type="scientific">Paramecium tetraurelia</name>
    <dbReference type="NCBI Taxonomy" id="5888"/>
    <lineage>
        <taxon>Eukaryota</taxon>
        <taxon>Sar</taxon>
        <taxon>Alveolata</taxon>
        <taxon>Ciliophora</taxon>
        <taxon>Intramacronucleata</taxon>
        <taxon>Oligohymenophorea</taxon>
        <taxon>Peniculida</taxon>
        <taxon>Parameciidae</taxon>
        <taxon>Paramecium</taxon>
    </lineage>
</organism>
<dbReference type="OrthoDB" id="303268at2759"/>
<feature type="transmembrane region" description="Helical" evidence="2">
    <location>
        <begin position="382"/>
        <end position="402"/>
    </location>
</feature>